<accession>A0AA88DYM5</accession>
<comment type="caution">
    <text evidence="1">The sequence shown here is derived from an EMBL/GenBank/DDBJ whole genome shotgun (WGS) entry which is preliminary data.</text>
</comment>
<dbReference type="EMBL" id="BTGU01000150">
    <property type="protein sequence ID" value="GMN63460.1"/>
    <property type="molecule type" value="Genomic_DNA"/>
</dbReference>
<gene>
    <name evidence="1" type="ORF">TIFTF001_032539</name>
</gene>
<evidence type="ECO:0000313" key="2">
    <source>
        <dbReference type="Proteomes" id="UP001187192"/>
    </source>
</evidence>
<dbReference type="AlphaFoldDB" id="A0AA88DYM5"/>
<dbReference type="Proteomes" id="UP001187192">
    <property type="component" value="Unassembled WGS sequence"/>
</dbReference>
<keyword evidence="2" id="KW-1185">Reference proteome</keyword>
<proteinExistence type="predicted"/>
<name>A0AA88DYM5_FICCA</name>
<reference evidence="1" key="1">
    <citation type="submission" date="2023-07" db="EMBL/GenBank/DDBJ databases">
        <title>draft genome sequence of fig (Ficus carica).</title>
        <authorList>
            <person name="Takahashi T."/>
            <person name="Nishimura K."/>
        </authorList>
    </citation>
    <scope>NUCLEOTIDE SEQUENCE</scope>
</reference>
<organism evidence="1 2">
    <name type="scientific">Ficus carica</name>
    <name type="common">Common fig</name>
    <dbReference type="NCBI Taxonomy" id="3494"/>
    <lineage>
        <taxon>Eukaryota</taxon>
        <taxon>Viridiplantae</taxon>
        <taxon>Streptophyta</taxon>
        <taxon>Embryophyta</taxon>
        <taxon>Tracheophyta</taxon>
        <taxon>Spermatophyta</taxon>
        <taxon>Magnoliopsida</taxon>
        <taxon>eudicotyledons</taxon>
        <taxon>Gunneridae</taxon>
        <taxon>Pentapetalae</taxon>
        <taxon>rosids</taxon>
        <taxon>fabids</taxon>
        <taxon>Rosales</taxon>
        <taxon>Moraceae</taxon>
        <taxon>Ficeae</taxon>
        <taxon>Ficus</taxon>
    </lineage>
</organism>
<protein>
    <submittedName>
        <fullName evidence="1">Uncharacterized protein</fullName>
    </submittedName>
</protein>
<evidence type="ECO:0000313" key="1">
    <source>
        <dbReference type="EMBL" id="GMN63460.1"/>
    </source>
</evidence>
<sequence>MGFEKDIGWWSRGGDWRGEREGEVREKMNGGVAAGGYWRREIEGEGQERMEGGRQRLEVWYKGRDARDNGGRSHGG</sequence>